<reference evidence="1 2" key="2">
    <citation type="journal article" date="2017" name="Front. Plant Sci.">
        <title>Gene Classification and Mining of Molecular Markers Useful in Red Clover (Trifolium pratense) Breeding.</title>
        <authorList>
            <person name="Istvanek J."/>
            <person name="Dluhosova J."/>
            <person name="Dluhos P."/>
            <person name="Patkova L."/>
            <person name="Nedelnik J."/>
            <person name="Repkova J."/>
        </authorList>
    </citation>
    <scope>NUCLEOTIDE SEQUENCE [LARGE SCALE GENOMIC DNA]</scope>
    <source>
        <strain evidence="2">cv. Tatra</strain>
        <tissue evidence="1">Young leaves</tissue>
    </source>
</reference>
<accession>A0A2K3MVI7</accession>
<reference evidence="1 2" key="1">
    <citation type="journal article" date="2014" name="Am. J. Bot.">
        <title>Genome assembly and annotation for red clover (Trifolium pratense; Fabaceae).</title>
        <authorList>
            <person name="Istvanek J."/>
            <person name="Jaros M."/>
            <person name="Krenek A."/>
            <person name="Repkova J."/>
        </authorList>
    </citation>
    <scope>NUCLEOTIDE SEQUENCE [LARGE SCALE GENOMIC DNA]</scope>
    <source>
        <strain evidence="2">cv. Tatra</strain>
        <tissue evidence="1">Young leaves</tissue>
    </source>
</reference>
<comment type="caution">
    <text evidence="1">The sequence shown here is derived from an EMBL/GenBank/DDBJ whole genome shotgun (WGS) entry which is preliminary data.</text>
</comment>
<name>A0A2K3MVI7_TRIPR</name>
<dbReference type="SUPFAM" id="SSF50249">
    <property type="entry name" value="Nucleic acid-binding proteins"/>
    <property type="match status" value="1"/>
</dbReference>
<sequence length="352" mass="39295">MIMNYRNGLSYLIDVIGVVTDFHSNPANDTGAVKVTIADKRGICECLLYGEYADQFKDMMYENSSQLPILVLQFVMVKCKQGFVFVETVEAVTRVLLSPAILEVDQFKIEMGYMSVPDISSENQYYSGSKPCKELEFNGLYPHKTLYEFVHSLEDGLFVLCVKIVGLFKVDQWFYPVCHCGDFLEFVAGSYYCGRCHHTVFGTTSKCQLQIALQDSTSCVLLPMFESLLYGIESIENNGSTFALSVDGAKALMVRISDGVDVIRQFYLNDNNFTPTKCIFQTASSDLASDSLAIPPESIFAGKKPLVVDALQTIIDDAAPQYHEKYKLFKIRNEHILSMGGVNVDVSSSNII</sequence>
<organism evidence="1 2">
    <name type="scientific">Trifolium pratense</name>
    <name type="common">Red clover</name>
    <dbReference type="NCBI Taxonomy" id="57577"/>
    <lineage>
        <taxon>Eukaryota</taxon>
        <taxon>Viridiplantae</taxon>
        <taxon>Streptophyta</taxon>
        <taxon>Embryophyta</taxon>
        <taxon>Tracheophyta</taxon>
        <taxon>Spermatophyta</taxon>
        <taxon>Magnoliopsida</taxon>
        <taxon>eudicotyledons</taxon>
        <taxon>Gunneridae</taxon>
        <taxon>Pentapetalae</taxon>
        <taxon>rosids</taxon>
        <taxon>fabids</taxon>
        <taxon>Fabales</taxon>
        <taxon>Fabaceae</taxon>
        <taxon>Papilionoideae</taxon>
        <taxon>50 kb inversion clade</taxon>
        <taxon>NPAAA clade</taxon>
        <taxon>Hologalegina</taxon>
        <taxon>IRL clade</taxon>
        <taxon>Trifolieae</taxon>
        <taxon>Trifolium</taxon>
    </lineage>
</organism>
<dbReference type="InterPro" id="IPR012340">
    <property type="entry name" value="NA-bd_OB-fold"/>
</dbReference>
<gene>
    <name evidence="1" type="ORF">L195_g017950</name>
</gene>
<proteinExistence type="predicted"/>
<dbReference type="Gene3D" id="2.40.50.140">
    <property type="entry name" value="Nucleic acid-binding proteins"/>
    <property type="match status" value="2"/>
</dbReference>
<dbReference type="AlphaFoldDB" id="A0A2K3MVI7"/>
<dbReference type="EMBL" id="ASHM01012808">
    <property type="protein sequence ID" value="PNX94772.1"/>
    <property type="molecule type" value="Genomic_DNA"/>
</dbReference>
<protein>
    <submittedName>
        <fullName evidence="1">Replication factor-A carboxy-terminal domain protein</fullName>
    </submittedName>
</protein>
<evidence type="ECO:0000313" key="2">
    <source>
        <dbReference type="Proteomes" id="UP000236291"/>
    </source>
</evidence>
<evidence type="ECO:0000313" key="1">
    <source>
        <dbReference type="EMBL" id="PNX94772.1"/>
    </source>
</evidence>
<dbReference type="Proteomes" id="UP000236291">
    <property type="component" value="Unassembled WGS sequence"/>
</dbReference>